<evidence type="ECO:0000313" key="1">
    <source>
        <dbReference type="EMBL" id="WWP22084.1"/>
    </source>
</evidence>
<dbReference type="RefSeq" id="WP_036669357.1">
    <property type="nucleotide sequence ID" value="NZ_CP145892.1"/>
</dbReference>
<dbReference type="AlphaFoldDB" id="A0ABD8AYN6"/>
<organism evidence="1 2">
    <name type="scientific">Paenibacillus amylolyticus</name>
    <dbReference type="NCBI Taxonomy" id="1451"/>
    <lineage>
        <taxon>Bacteria</taxon>
        <taxon>Bacillati</taxon>
        <taxon>Bacillota</taxon>
        <taxon>Bacilli</taxon>
        <taxon>Bacillales</taxon>
        <taxon>Paenibacillaceae</taxon>
        <taxon>Paenibacillus</taxon>
    </lineage>
</organism>
<proteinExistence type="predicted"/>
<accession>A0ABD8AYN6</accession>
<dbReference type="EMBL" id="CP145892">
    <property type="protein sequence ID" value="WWP22084.1"/>
    <property type="molecule type" value="Genomic_DNA"/>
</dbReference>
<dbReference type="Proteomes" id="UP001364764">
    <property type="component" value="Chromosome"/>
</dbReference>
<evidence type="ECO:0000313" key="2">
    <source>
        <dbReference type="Proteomes" id="UP001364764"/>
    </source>
</evidence>
<reference evidence="1 2" key="1">
    <citation type="submission" date="2024-02" db="EMBL/GenBank/DDBJ databases">
        <title>Complete sequences of two Paenibacillus sp. strains and one Lysinibacillus strain isolated from the environment on STAA medium highlight biotechnological potential.</title>
        <authorList>
            <person name="Attere S.A."/>
            <person name="Piche L.C."/>
            <person name="Intertaglia L."/>
            <person name="Lami R."/>
            <person name="Charette S.J."/>
            <person name="Vincent A.T."/>
        </authorList>
    </citation>
    <scope>NUCLEOTIDE SEQUENCE [LARGE SCALE GENOMIC DNA]</scope>
    <source>
        <strain evidence="1 2">Y5S-7</strain>
    </source>
</reference>
<protein>
    <submittedName>
        <fullName evidence="1">Uncharacterized protein</fullName>
    </submittedName>
</protein>
<gene>
    <name evidence="1" type="ORF">V6668_07905</name>
</gene>
<sequence length="228" mass="26157">MKLFRGKEALIQDTDLIKPSIYTPLGTIELSLAASGECYFPTHCTQLKHGGLLYQYYYDSFDCELVLCNLNHNLSSPQEVDECWGAVFRIKPNAYHQISTCSFSALWKEGYSWEDYGSDTGENLEAVEYENEQYRLHIGTQEEPLIMGKRNQGDRTPKSLALNSAFEKCSFVLHSDQGIEVSMTEINSHQICQVHFLIAWKRKIEEDISTWLAVDQPTKEILKGEDIW</sequence>
<dbReference type="GeneID" id="93475380"/>
<name>A0ABD8AYN6_PAEAM</name>